<evidence type="ECO:0000256" key="9">
    <source>
        <dbReference type="ARBA" id="ARBA00023136"/>
    </source>
</evidence>
<evidence type="ECO:0000256" key="2">
    <source>
        <dbReference type="ARBA" id="ARBA00011084"/>
    </source>
</evidence>
<keyword evidence="5" id="KW-0488">Methylation</keyword>
<gene>
    <name evidence="11" type="ORF">MNBD_GAMMA21-1448</name>
</gene>
<evidence type="ECO:0000256" key="7">
    <source>
        <dbReference type="ARBA" id="ARBA00022692"/>
    </source>
</evidence>
<proteinExistence type="inferred from homology"/>
<dbReference type="Pfam" id="PF11612">
    <property type="entry name" value="T2SSJ"/>
    <property type="match status" value="1"/>
</dbReference>
<comment type="subcellular location">
    <subcellularLocation>
        <location evidence="1">Cell inner membrane</location>
        <topology evidence="1">Single-pass membrane protein</topology>
    </subcellularLocation>
</comment>
<feature type="transmembrane region" description="Helical" evidence="10">
    <location>
        <begin position="12"/>
        <end position="31"/>
    </location>
</feature>
<dbReference type="Gene3D" id="2.10.70.20">
    <property type="entry name" value="gspk-gspi-gspj complex like domains"/>
    <property type="match status" value="1"/>
</dbReference>
<evidence type="ECO:0000256" key="6">
    <source>
        <dbReference type="ARBA" id="ARBA00022519"/>
    </source>
</evidence>
<dbReference type="PANTHER" id="PTHR39583">
    <property type="entry name" value="TYPE II SECRETION SYSTEM PROTEIN J-RELATED"/>
    <property type="match status" value="1"/>
</dbReference>
<dbReference type="AlphaFoldDB" id="A0A3B0ZP25"/>
<keyword evidence="7 10" id="KW-0812">Transmembrane</keyword>
<evidence type="ECO:0000256" key="8">
    <source>
        <dbReference type="ARBA" id="ARBA00022989"/>
    </source>
</evidence>
<dbReference type="EMBL" id="UOFR01000032">
    <property type="protein sequence ID" value="VAW95315.1"/>
    <property type="molecule type" value="Genomic_DNA"/>
</dbReference>
<evidence type="ECO:0000256" key="5">
    <source>
        <dbReference type="ARBA" id="ARBA00022481"/>
    </source>
</evidence>
<keyword evidence="4" id="KW-1003">Cell membrane</keyword>
<keyword evidence="9 10" id="KW-0472">Membrane</keyword>
<dbReference type="Gene3D" id="3.10.610.10">
    <property type="entry name" value="GSPII I/J protein-like"/>
    <property type="match status" value="1"/>
</dbReference>
<accession>A0A3B0ZP25</accession>
<dbReference type="GO" id="GO:0005886">
    <property type="term" value="C:plasma membrane"/>
    <property type="evidence" value="ECO:0007669"/>
    <property type="project" value="UniProtKB-SubCell"/>
</dbReference>
<sequence length="210" mass="23857">MILKVSKQAGFTLFELLVAMAVFGVVSYMSYTGLAQILDSRQQLTITQDRLANIQLTFLNLERDIQHIVKRPIRNSFGDYVGEVVGDELADYRLAITRGGRHVPKDFPMSNLMRVGYVLEDDTLYRISWPVLDLAQDTEPRRKKILSDVENVEVRFLSAKGEWETSWDSAETPIGQVENPQTMGTPRAIAVKITIKDYGTINRMFLLSEV</sequence>
<keyword evidence="6" id="KW-0997">Cell inner membrane</keyword>
<evidence type="ECO:0000256" key="3">
    <source>
        <dbReference type="ARBA" id="ARBA00021539"/>
    </source>
</evidence>
<evidence type="ECO:0000256" key="4">
    <source>
        <dbReference type="ARBA" id="ARBA00022475"/>
    </source>
</evidence>
<organism evidence="11">
    <name type="scientific">hydrothermal vent metagenome</name>
    <dbReference type="NCBI Taxonomy" id="652676"/>
    <lineage>
        <taxon>unclassified sequences</taxon>
        <taxon>metagenomes</taxon>
        <taxon>ecological metagenomes</taxon>
    </lineage>
</organism>
<dbReference type="NCBIfam" id="TIGR02532">
    <property type="entry name" value="IV_pilin_GFxxxE"/>
    <property type="match status" value="1"/>
</dbReference>
<dbReference type="NCBIfam" id="TIGR01711">
    <property type="entry name" value="gspJ"/>
    <property type="match status" value="1"/>
</dbReference>
<keyword evidence="8 10" id="KW-1133">Transmembrane helix</keyword>
<comment type="similarity">
    <text evidence="2">Belongs to the GSP J family.</text>
</comment>
<dbReference type="InterPro" id="IPR051621">
    <property type="entry name" value="T2SS_protein_J"/>
</dbReference>
<dbReference type="GO" id="GO:0015628">
    <property type="term" value="P:protein secretion by the type II secretion system"/>
    <property type="evidence" value="ECO:0007669"/>
    <property type="project" value="InterPro"/>
</dbReference>
<dbReference type="Pfam" id="PF07963">
    <property type="entry name" value="N_methyl"/>
    <property type="match status" value="1"/>
</dbReference>
<name>A0A3B0ZP25_9ZZZZ</name>
<dbReference type="InterPro" id="IPR012902">
    <property type="entry name" value="N_methyl_site"/>
</dbReference>
<evidence type="ECO:0000256" key="1">
    <source>
        <dbReference type="ARBA" id="ARBA00004377"/>
    </source>
</evidence>
<dbReference type="InterPro" id="IPR045584">
    <property type="entry name" value="Pilin-like"/>
</dbReference>
<reference evidence="11" key="1">
    <citation type="submission" date="2018-06" db="EMBL/GenBank/DDBJ databases">
        <authorList>
            <person name="Zhirakovskaya E."/>
        </authorList>
    </citation>
    <scope>NUCLEOTIDE SEQUENCE</scope>
</reference>
<dbReference type="GO" id="GO:0015627">
    <property type="term" value="C:type II protein secretion system complex"/>
    <property type="evidence" value="ECO:0007669"/>
    <property type="project" value="InterPro"/>
</dbReference>
<protein>
    <recommendedName>
        <fullName evidence="3">Type II secretion system protein J</fullName>
    </recommendedName>
</protein>
<evidence type="ECO:0000313" key="11">
    <source>
        <dbReference type="EMBL" id="VAW95315.1"/>
    </source>
</evidence>
<evidence type="ECO:0000256" key="10">
    <source>
        <dbReference type="SAM" id="Phobius"/>
    </source>
</evidence>
<dbReference type="SUPFAM" id="SSF54523">
    <property type="entry name" value="Pili subunits"/>
    <property type="match status" value="1"/>
</dbReference>
<dbReference type="PANTHER" id="PTHR39583:SF2">
    <property type="entry name" value="TYPE II SECRETION SYSTEM PROTEIN J"/>
    <property type="match status" value="1"/>
</dbReference>
<dbReference type="InterPro" id="IPR010055">
    <property type="entry name" value="T2SS_protein-GspJ"/>
</dbReference>